<organism evidence="3 4">
    <name type="scientific">Paludisphaera mucosa</name>
    <dbReference type="NCBI Taxonomy" id="3030827"/>
    <lineage>
        <taxon>Bacteria</taxon>
        <taxon>Pseudomonadati</taxon>
        <taxon>Planctomycetota</taxon>
        <taxon>Planctomycetia</taxon>
        <taxon>Isosphaerales</taxon>
        <taxon>Isosphaeraceae</taxon>
        <taxon>Paludisphaera</taxon>
    </lineage>
</organism>
<feature type="domain" description="BPL/LPL catalytic" evidence="2">
    <location>
        <begin position="78"/>
        <end position="281"/>
    </location>
</feature>
<keyword evidence="4" id="KW-1185">Reference proteome</keyword>
<keyword evidence="1 3" id="KW-0436">Ligase</keyword>
<dbReference type="Pfam" id="PF03099">
    <property type="entry name" value="BPL_LplA_LipB"/>
    <property type="match status" value="1"/>
</dbReference>
<dbReference type="PANTHER" id="PTHR12835:SF5">
    <property type="entry name" value="BIOTIN--PROTEIN LIGASE"/>
    <property type="match status" value="1"/>
</dbReference>
<dbReference type="InterPro" id="IPR004143">
    <property type="entry name" value="BPL_LPL_catalytic"/>
</dbReference>
<comment type="caution">
    <text evidence="3">The sequence shown here is derived from an EMBL/GenBank/DDBJ whole genome shotgun (WGS) entry which is preliminary data.</text>
</comment>
<proteinExistence type="predicted"/>
<evidence type="ECO:0000313" key="3">
    <source>
        <dbReference type="EMBL" id="MDG3008014.1"/>
    </source>
</evidence>
<dbReference type="EMBL" id="JARRAG010000002">
    <property type="protein sequence ID" value="MDG3008014.1"/>
    <property type="molecule type" value="Genomic_DNA"/>
</dbReference>
<dbReference type="PANTHER" id="PTHR12835">
    <property type="entry name" value="BIOTIN PROTEIN LIGASE"/>
    <property type="match status" value="1"/>
</dbReference>
<dbReference type="CDD" id="cd16442">
    <property type="entry name" value="BPL"/>
    <property type="match status" value="1"/>
</dbReference>
<dbReference type="RefSeq" id="WP_277864282.1">
    <property type="nucleotide sequence ID" value="NZ_JARRAG010000002.1"/>
</dbReference>
<reference evidence="3 4" key="1">
    <citation type="submission" date="2023-03" db="EMBL/GenBank/DDBJ databases">
        <title>Paludisphaera mucosa sp. nov. a novel planctomycete from northern fen.</title>
        <authorList>
            <person name="Ivanova A."/>
        </authorList>
    </citation>
    <scope>NUCLEOTIDE SEQUENCE [LARGE SCALE GENOMIC DNA]</scope>
    <source>
        <strain evidence="3 4">Pla2</strain>
    </source>
</reference>
<dbReference type="GO" id="GO:0004077">
    <property type="term" value="F:biotin--[biotin carboxyl-carrier protein] ligase activity"/>
    <property type="evidence" value="ECO:0007669"/>
    <property type="project" value="UniProtKB-EC"/>
</dbReference>
<sequence length="356" mass="37640">MTAGPSTTWADPAPPALNIPLLERIRGAAGFVPLAELPGDPRATAADLDALAAFGFGLDRREDGAVAYRGPARRLCPDQIEHELGTARIGRRLAVWSRVGSTNDAAARGASTAANDGLVVMAEEQTSGRGRRGRSFHAPERSSLLMSVLLFPPASLAPMGKDSASGVAWLTVVGAVAVAETVAERSGREARIKWPNDVRVDGRKICGVLVERAIRPADADGPETAVVVGIGLNVNVAADAFPPELREKATSLRILSGRDFDRSDLARDLIRRLDRWYDASLREGPSALSLAWRDHCEHLGRPVRVATATGVLAGRLVDVDLEQGLTLEPGPADDPARLPGLVRIPLDAVAALEPGA</sequence>
<gene>
    <name evidence="3" type="ORF">PZE19_29975</name>
</gene>
<dbReference type="InterPro" id="IPR045864">
    <property type="entry name" value="aa-tRNA-synth_II/BPL/LPL"/>
</dbReference>
<name>A0ABT6FKD0_9BACT</name>
<dbReference type="Proteomes" id="UP001216907">
    <property type="component" value="Unassembled WGS sequence"/>
</dbReference>
<dbReference type="EC" id="6.3.4.15" evidence="3"/>
<dbReference type="NCBIfam" id="TIGR00121">
    <property type="entry name" value="birA_ligase"/>
    <property type="match status" value="1"/>
</dbReference>
<protein>
    <submittedName>
        <fullName evidence="3">Biotin--[acetyl-CoA-carboxylase] ligase</fullName>
        <ecNumber evidence="3">6.3.4.15</ecNumber>
    </submittedName>
</protein>
<evidence type="ECO:0000259" key="2">
    <source>
        <dbReference type="PROSITE" id="PS51733"/>
    </source>
</evidence>
<accession>A0ABT6FKD0</accession>
<dbReference type="InterPro" id="IPR004408">
    <property type="entry name" value="Biotin_CoA_COase_ligase"/>
</dbReference>
<evidence type="ECO:0000256" key="1">
    <source>
        <dbReference type="ARBA" id="ARBA00022598"/>
    </source>
</evidence>
<evidence type="ECO:0000313" key="4">
    <source>
        <dbReference type="Proteomes" id="UP001216907"/>
    </source>
</evidence>
<dbReference type="SUPFAM" id="SSF55681">
    <property type="entry name" value="Class II aaRS and biotin synthetases"/>
    <property type="match status" value="1"/>
</dbReference>
<dbReference type="PROSITE" id="PS51733">
    <property type="entry name" value="BPL_LPL_CATALYTIC"/>
    <property type="match status" value="1"/>
</dbReference>
<dbReference type="Gene3D" id="3.30.930.10">
    <property type="entry name" value="Bira Bifunctional Protein, Domain 2"/>
    <property type="match status" value="1"/>
</dbReference>